<dbReference type="Pfam" id="PF22725">
    <property type="entry name" value="GFO_IDH_MocA_C3"/>
    <property type="match status" value="1"/>
</dbReference>
<keyword evidence="2" id="KW-0560">Oxidoreductase</keyword>
<feature type="domain" description="GFO/IDH/MocA-like oxidoreductase" evidence="4">
    <location>
        <begin position="217"/>
        <end position="328"/>
    </location>
</feature>
<dbReference type="SUPFAM" id="SSF55347">
    <property type="entry name" value="Glyceraldehyde-3-phosphate dehydrogenase-like, C-terminal domain"/>
    <property type="match status" value="1"/>
</dbReference>
<dbReference type="RefSeq" id="WP_345211845.1">
    <property type="nucleotide sequence ID" value="NZ_BAABFT010000007.1"/>
</dbReference>
<proteinExistence type="inferred from homology"/>
<dbReference type="PANTHER" id="PTHR22604:SF105">
    <property type="entry name" value="TRANS-1,2-DIHYDROBENZENE-1,2-DIOL DEHYDROGENASE"/>
    <property type="match status" value="1"/>
</dbReference>
<dbReference type="InterPro" id="IPR006311">
    <property type="entry name" value="TAT_signal"/>
</dbReference>
<dbReference type="InterPro" id="IPR008354">
    <property type="entry name" value="Glc-Fru_OxRdtase_bac"/>
</dbReference>
<feature type="domain" description="Gfo/Idh/MocA-like oxidoreductase N-terminal" evidence="3">
    <location>
        <begin position="83"/>
        <end position="206"/>
    </location>
</feature>
<evidence type="ECO:0000259" key="3">
    <source>
        <dbReference type="Pfam" id="PF01408"/>
    </source>
</evidence>
<dbReference type="InterPro" id="IPR050984">
    <property type="entry name" value="Gfo/Idh/MocA_domain"/>
</dbReference>
<dbReference type="InterPro" id="IPR036291">
    <property type="entry name" value="NAD(P)-bd_dom_sf"/>
</dbReference>
<evidence type="ECO:0000313" key="5">
    <source>
        <dbReference type="EMBL" id="GAA4326405.1"/>
    </source>
</evidence>
<evidence type="ECO:0000259" key="4">
    <source>
        <dbReference type="Pfam" id="PF22725"/>
    </source>
</evidence>
<dbReference type="PROSITE" id="PS51318">
    <property type="entry name" value="TAT"/>
    <property type="match status" value="1"/>
</dbReference>
<dbReference type="SUPFAM" id="SSF51735">
    <property type="entry name" value="NAD(P)-binding Rossmann-fold domains"/>
    <property type="match status" value="1"/>
</dbReference>
<dbReference type="PRINTS" id="PR01775">
    <property type="entry name" value="GLFROXRDTASE"/>
</dbReference>
<sequence>MNTTEQSLSGYSRRSFIETAGKTMIATGVIGALPAAGAKAQTSASSDTKRTADAIKVELPPIHAASEKQDKWPAISPPSKRIGYALVGLGNLTLQQLLPGFAECNYSKPVALVSGDAAKAKKVAAQYGIDPKNIYNYQNYDEIRNNPEIDAVYIVLPNSMHKEFTIRAAKAGKHVLCEKPMANSSAEAQEMIDACKKAGKKLMIAYRIQYEPHNRLAMKWTREKRFGKVKLIDSVNVQNSGPYGQWRLNKKLAGGGSLPDIGLYCSNTNRFLTGEEPHTVLASIFSTPGDERFKEVEETVMFQLFFPSGTVANNVCSYGVHDAKHYRCYADNGGWFGLDPAFSYEGLKMEASQVQDGMEVKMEPSNGGSNQFALEIDHFSTCIMDDKVPFTPGEEGLQDHKVLEAIYESAKTGKPVKLERIDKLDAFRGPPPAEG</sequence>
<comment type="caution">
    <text evidence="5">The sequence shown here is derived from an EMBL/GenBank/DDBJ whole genome shotgun (WGS) entry which is preliminary data.</text>
</comment>
<accession>A0ABP8GLE1</accession>
<keyword evidence="6" id="KW-1185">Reference proteome</keyword>
<organism evidence="5 6">
    <name type="scientific">Mucilaginibacter gynuensis</name>
    <dbReference type="NCBI Taxonomy" id="1302236"/>
    <lineage>
        <taxon>Bacteria</taxon>
        <taxon>Pseudomonadati</taxon>
        <taxon>Bacteroidota</taxon>
        <taxon>Sphingobacteriia</taxon>
        <taxon>Sphingobacteriales</taxon>
        <taxon>Sphingobacteriaceae</taxon>
        <taxon>Mucilaginibacter</taxon>
    </lineage>
</organism>
<dbReference type="Gene3D" id="3.40.50.720">
    <property type="entry name" value="NAD(P)-binding Rossmann-like Domain"/>
    <property type="match status" value="1"/>
</dbReference>
<dbReference type="PANTHER" id="PTHR22604">
    <property type="entry name" value="OXIDOREDUCTASES"/>
    <property type="match status" value="1"/>
</dbReference>
<reference evidence="6" key="1">
    <citation type="journal article" date="2019" name="Int. J. Syst. Evol. Microbiol.">
        <title>The Global Catalogue of Microorganisms (GCM) 10K type strain sequencing project: providing services to taxonomists for standard genome sequencing and annotation.</title>
        <authorList>
            <consortium name="The Broad Institute Genomics Platform"/>
            <consortium name="The Broad Institute Genome Sequencing Center for Infectious Disease"/>
            <person name="Wu L."/>
            <person name="Ma J."/>
        </authorList>
    </citation>
    <scope>NUCLEOTIDE SEQUENCE [LARGE SCALE GENOMIC DNA]</scope>
    <source>
        <strain evidence="6">JCM 17705</strain>
    </source>
</reference>
<evidence type="ECO:0000256" key="2">
    <source>
        <dbReference type="ARBA" id="ARBA00023002"/>
    </source>
</evidence>
<dbReference type="Proteomes" id="UP001500582">
    <property type="component" value="Unassembled WGS sequence"/>
</dbReference>
<dbReference type="Gene3D" id="3.30.360.10">
    <property type="entry name" value="Dihydrodipicolinate Reductase, domain 2"/>
    <property type="match status" value="1"/>
</dbReference>
<comment type="similarity">
    <text evidence="1">Belongs to the Gfo/Idh/MocA family.</text>
</comment>
<dbReference type="Pfam" id="PF01408">
    <property type="entry name" value="GFO_IDH_MocA"/>
    <property type="match status" value="1"/>
</dbReference>
<evidence type="ECO:0000313" key="6">
    <source>
        <dbReference type="Proteomes" id="UP001500582"/>
    </source>
</evidence>
<dbReference type="InterPro" id="IPR055170">
    <property type="entry name" value="GFO_IDH_MocA-like_dom"/>
</dbReference>
<protein>
    <submittedName>
        <fullName evidence="5">Gfo/Idh/MocA family oxidoreductase</fullName>
    </submittedName>
</protein>
<evidence type="ECO:0000256" key="1">
    <source>
        <dbReference type="ARBA" id="ARBA00010928"/>
    </source>
</evidence>
<gene>
    <name evidence="5" type="ORF">GCM10023149_29180</name>
</gene>
<dbReference type="EMBL" id="BAABFT010000007">
    <property type="protein sequence ID" value="GAA4326405.1"/>
    <property type="molecule type" value="Genomic_DNA"/>
</dbReference>
<dbReference type="InterPro" id="IPR000683">
    <property type="entry name" value="Gfo/Idh/MocA-like_OxRdtase_N"/>
</dbReference>
<name>A0ABP8GLE1_9SPHI</name>